<evidence type="ECO:0000256" key="3">
    <source>
        <dbReference type="ARBA" id="ARBA00023002"/>
    </source>
</evidence>
<accession>A0A8J7NEJ3</accession>
<dbReference type="Proteomes" id="UP000736164">
    <property type="component" value="Unassembled WGS sequence"/>
</dbReference>
<dbReference type="GO" id="GO:0006979">
    <property type="term" value="P:response to oxidative stress"/>
    <property type="evidence" value="ECO:0007669"/>
    <property type="project" value="InterPro"/>
</dbReference>
<sequence>QYHALNALMEIFADTLFTVLGFPCNQFGLQEPEEDHETLNVLKYVRPGGGFMPKFPVFSKVEVNGVDEDALFTFLKDSCPCVNPVIGEPKKFYWSPIKVNDIRWNFEKFLVLANGVPYKRYELNTPIKEVERDIAGLLKILR</sequence>
<dbReference type="Gene3D" id="3.40.30.10">
    <property type="entry name" value="Glutaredoxin"/>
    <property type="match status" value="1"/>
</dbReference>
<evidence type="ECO:0000256" key="4">
    <source>
        <dbReference type="RuleBase" id="RU000499"/>
    </source>
</evidence>
<name>A0A8J7NEJ3_ATRSP</name>
<dbReference type="PROSITE" id="PS51355">
    <property type="entry name" value="GLUTATHIONE_PEROXID_3"/>
    <property type="match status" value="1"/>
</dbReference>
<proteinExistence type="inferred from homology"/>
<evidence type="ECO:0000256" key="2">
    <source>
        <dbReference type="ARBA" id="ARBA00022559"/>
    </source>
</evidence>
<keyword evidence="2 4" id="KW-0575">Peroxidase</keyword>
<feature type="non-terminal residue" evidence="5">
    <location>
        <position position="142"/>
    </location>
</feature>
<dbReference type="FunFam" id="3.40.30.10:FF:000518">
    <property type="entry name" value="Glutathione peroxidase"/>
    <property type="match status" value="1"/>
</dbReference>
<dbReference type="InterPro" id="IPR000889">
    <property type="entry name" value="Glutathione_peroxidase"/>
</dbReference>
<dbReference type="InterPro" id="IPR036249">
    <property type="entry name" value="Thioredoxin-like_sf"/>
</dbReference>
<comment type="caution">
    <text evidence="5">The sequence shown here is derived from an EMBL/GenBank/DDBJ whole genome shotgun (WGS) entry which is preliminary data.</text>
</comment>
<comment type="similarity">
    <text evidence="1 4">Belongs to the glutathione peroxidase family.</text>
</comment>
<dbReference type="EMBL" id="JAAWVO010004557">
    <property type="protein sequence ID" value="MBN3312177.1"/>
    <property type="molecule type" value="Genomic_DNA"/>
</dbReference>
<evidence type="ECO:0000256" key="1">
    <source>
        <dbReference type="ARBA" id="ARBA00006926"/>
    </source>
</evidence>
<organism evidence="5 6">
    <name type="scientific">Atractosteus spatula</name>
    <name type="common">Alligator gar</name>
    <name type="synonym">Lepisosteus spatula</name>
    <dbReference type="NCBI Taxonomy" id="7917"/>
    <lineage>
        <taxon>Eukaryota</taxon>
        <taxon>Metazoa</taxon>
        <taxon>Chordata</taxon>
        <taxon>Craniata</taxon>
        <taxon>Vertebrata</taxon>
        <taxon>Euteleostomi</taxon>
        <taxon>Actinopterygii</taxon>
        <taxon>Neopterygii</taxon>
        <taxon>Holostei</taxon>
        <taxon>Semionotiformes</taxon>
        <taxon>Lepisosteidae</taxon>
        <taxon>Atractosteus</taxon>
    </lineage>
</organism>
<dbReference type="PRINTS" id="PR01011">
    <property type="entry name" value="GLUTPROXDASE"/>
</dbReference>
<gene>
    <name evidence="5" type="primary">Gpx3_0</name>
    <name evidence="5" type="ORF">GTO95_0011394</name>
</gene>
<dbReference type="PANTHER" id="PTHR11592">
    <property type="entry name" value="GLUTATHIONE PEROXIDASE"/>
    <property type="match status" value="1"/>
</dbReference>
<feature type="non-terminal residue" evidence="5">
    <location>
        <position position="1"/>
    </location>
</feature>
<dbReference type="Pfam" id="PF00255">
    <property type="entry name" value="GSHPx"/>
    <property type="match status" value="1"/>
</dbReference>
<reference evidence="5" key="1">
    <citation type="journal article" date="2021" name="Cell">
        <title>Tracing the genetic footprints of vertebrate landing in non-teleost ray-finned fishes.</title>
        <authorList>
            <person name="Bi X."/>
            <person name="Wang K."/>
            <person name="Yang L."/>
            <person name="Pan H."/>
            <person name="Jiang H."/>
            <person name="Wei Q."/>
            <person name="Fang M."/>
            <person name="Yu H."/>
            <person name="Zhu C."/>
            <person name="Cai Y."/>
            <person name="He Y."/>
            <person name="Gan X."/>
            <person name="Zeng H."/>
            <person name="Yu D."/>
            <person name="Zhu Y."/>
            <person name="Jiang H."/>
            <person name="Qiu Q."/>
            <person name="Yang H."/>
            <person name="Zhang Y.E."/>
            <person name="Wang W."/>
            <person name="Zhu M."/>
            <person name="He S."/>
            <person name="Zhang G."/>
        </authorList>
    </citation>
    <scope>NUCLEOTIDE SEQUENCE</scope>
    <source>
        <strain evidence="5">Allg_001</strain>
    </source>
</reference>
<protein>
    <recommendedName>
        <fullName evidence="4">Glutathione peroxidase</fullName>
    </recommendedName>
</protein>
<dbReference type="SUPFAM" id="SSF52833">
    <property type="entry name" value="Thioredoxin-like"/>
    <property type="match status" value="1"/>
</dbReference>
<evidence type="ECO:0000313" key="5">
    <source>
        <dbReference type="EMBL" id="MBN3312177.1"/>
    </source>
</evidence>
<dbReference type="GO" id="GO:0004602">
    <property type="term" value="F:glutathione peroxidase activity"/>
    <property type="evidence" value="ECO:0007669"/>
    <property type="project" value="TreeGrafter"/>
</dbReference>
<keyword evidence="6" id="KW-1185">Reference proteome</keyword>
<evidence type="ECO:0000313" key="6">
    <source>
        <dbReference type="Proteomes" id="UP000736164"/>
    </source>
</evidence>
<dbReference type="PROSITE" id="PS00763">
    <property type="entry name" value="GLUTATHIONE_PEROXID_2"/>
    <property type="match status" value="1"/>
</dbReference>
<keyword evidence="3 4" id="KW-0560">Oxidoreductase</keyword>
<dbReference type="PIRSF" id="PIRSF000303">
    <property type="entry name" value="Glutathion_perox"/>
    <property type="match status" value="1"/>
</dbReference>
<dbReference type="InterPro" id="IPR029760">
    <property type="entry name" value="GPX_CS"/>
</dbReference>
<dbReference type="AlphaFoldDB" id="A0A8J7NEJ3"/>
<dbReference type="PANTHER" id="PTHR11592:SF81">
    <property type="entry name" value="GLUTATHIONE PEROXIDASE"/>
    <property type="match status" value="1"/>
</dbReference>